<reference evidence="15" key="1">
    <citation type="submission" date="2025-08" db="UniProtKB">
        <authorList>
            <consortium name="Ensembl"/>
        </authorList>
    </citation>
    <scope>IDENTIFICATION</scope>
</reference>
<comment type="function">
    <text evidence="1">Putative pheromone receptor.</text>
</comment>
<dbReference type="InterPro" id="IPR017452">
    <property type="entry name" value="GPCR_Rhodpsn_7TM"/>
</dbReference>
<evidence type="ECO:0000313" key="16">
    <source>
        <dbReference type="Proteomes" id="UP000694407"/>
    </source>
</evidence>
<feature type="transmembrane region" description="Helical" evidence="13">
    <location>
        <begin position="241"/>
        <end position="264"/>
    </location>
</feature>
<keyword evidence="11" id="KW-0325">Glycoprotein</keyword>
<dbReference type="GO" id="GO:0005886">
    <property type="term" value="C:plasma membrane"/>
    <property type="evidence" value="ECO:0007669"/>
    <property type="project" value="UniProtKB-SubCell"/>
</dbReference>
<name>A0A8C6A7U3_MARMA</name>
<evidence type="ECO:0000256" key="6">
    <source>
        <dbReference type="ARBA" id="ARBA00022692"/>
    </source>
</evidence>
<dbReference type="SUPFAM" id="SSF81321">
    <property type="entry name" value="Family A G protein-coupled receptor-like"/>
    <property type="match status" value="1"/>
</dbReference>
<evidence type="ECO:0000259" key="14">
    <source>
        <dbReference type="PROSITE" id="PS50262"/>
    </source>
</evidence>
<feature type="transmembrane region" description="Helical" evidence="13">
    <location>
        <begin position="185"/>
        <end position="213"/>
    </location>
</feature>
<evidence type="ECO:0000256" key="11">
    <source>
        <dbReference type="ARBA" id="ARBA00023180"/>
    </source>
</evidence>
<evidence type="ECO:0000256" key="3">
    <source>
        <dbReference type="ARBA" id="ARBA00010663"/>
    </source>
</evidence>
<keyword evidence="9 13" id="KW-0472">Membrane</keyword>
<keyword evidence="8 13" id="KW-0297">G-protein coupled receptor</keyword>
<dbReference type="PANTHER" id="PTHR24062">
    <property type="entry name" value="VOMERONASAL TYPE-1 RECEPTOR"/>
    <property type="match status" value="1"/>
</dbReference>
<dbReference type="GO" id="GO:0016503">
    <property type="term" value="F:pheromone receptor activity"/>
    <property type="evidence" value="ECO:0007669"/>
    <property type="project" value="InterPro"/>
</dbReference>
<feature type="transmembrane region" description="Helical" evidence="13">
    <location>
        <begin position="270"/>
        <end position="291"/>
    </location>
</feature>
<dbReference type="PROSITE" id="PS50262">
    <property type="entry name" value="G_PROTEIN_RECEP_F1_2"/>
    <property type="match status" value="1"/>
</dbReference>
<evidence type="ECO:0000256" key="12">
    <source>
        <dbReference type="ARBA" id="ARBA00023224"/>
    </source>
</evidence>
<proteinExistence type="inferred from homology"/>
<sequence length="323" mass="36885">VMDDRMAYRDMAIGLMFLSQTTVGILGNYFLLYYYLVLSCNKCPLRSKDLILKHLSIANSLVILSNGVLQTMAALGIKYFLNDLGCKLISCIQRVGRSVSISITCLLSIFQNITVSPRNSCWRDLKVIAPKHIGFSVSLCWILYMMVNSMFPLYVLSKCSTENTTEKTDYGYCSIVGRDKIIESLYAALFVFPEVVFSMLIIWSSGSMVLLLYRHKHRVWHIHSIKVSPRSCPESRATQRILVLVGTFVTFHTLSSLLNVYIALSSNLNWWLWRITSIISLCFPTVSPFLLMIHDSTVSKDCFNWIKKKNTFLFPPNLVFVTF</sequence>
<keyword evidence="16" id="KW-1185">Reference proteome</keyword>
<keyword evidence="4 13" id="KW-1003">Cell membrane</keyword>
<comment type="subcellular location">
    <subcellularLocation>
        <location evidence="2 13">Cell membrane</location>
        <topology evidence="2 13">Multi-pass membrane protein</topology>
    </subcellularLocation>
</comment>
<keyword evidence="6 13" id="KW-0812">Transmembrane</keyword>
<feature type="transmembrane region" description="Helical" evidence="13">
    <location>
        <begin position="56"/>
        <end position="81"/>
    </location>
</feature>
<feature type="transmembrane region" description="Helical" evidence="13">
    <location>
        <begin position="133"/>
        <end position="155"/>
    </location>
</feature>
<dbReference type="InterPro" id="IPR004072">
    <property type="entry name" value="Vmron_rcpt_1"/>
</dbReference>
<dbReference type="Proteomes" id="UP000694407">
    <property type="component" value="Unplaced"/>
</dbReference>
<protein>
    <recommendedName>
        <fullName evidence="13">Vomeronasal type-1 receptor</fullName>
    </recommendedName>
</protein>
<accession>A0A8C6A7U3</accession>
<dbReference type="Pfam" id="PF03402">
    <property type="entry name" value="V1R"/>
    <property type="match status" value="1"/>
</dbReference>
<keyword evidence="7 13" id="KW-1133">Transmembrane helix</keyword>
<feature type="transmembrane region" description="Helical" evidence="13">
    <location>
        <begin position="12"/>
        <end position="36"/>
    </location>
</feature>
<evidence type="ECO:0000256" key="13">
    <source>
        <dbReference type="RuleBase" id="RU364061"/>
    </source>
</evidence>
<dbReference type="Gene3D" id="1.20.1070.10">
    <property type="entry name" value="Rhodopsin 7-helix transmembrane proteins"/>
    <property type="match status" value="1"/>
</dbReference>
<evidence type="ECO:0000313" key="15">
    <source>
        <dbReference type="Ensembl" id="ENSMMMP00000025666.1"/>
    </source>
</evidence>
<dbReference type="FunFam" id="1.20.1070.10:FF:000033">
    <property type="entry name" value="Vomeronasal type-1 receptor"/>
    <property type="match status" value="1"/>
</dbReference>
<dbReference type="Ensembl" id="ENSMMMT00000029058.1">
    <property type="protein sequence ID" value="ENSMMMP00000025666.1"/>
    <property type="gene ID" value="ENSMMMG00000022505.1"/>
</dbReference>
<dbReference type="PRINTS" id="PR01534">
    <property type="entry name" value="VOMERONASL1R"/>
</dbReference>
<comment type="similarity">
    <text evidence="3 13">Belongs to the G-protein coupled receptor 1 family.</text>
</comment>
<dbReference type="GO" id="GO:0007606">
    <property type="term" value="P:sensory perception of chemical stimulus"/>
    <property type="evidence" value="ECO:0007669"/>
    <property type="project" value="UniProtKB-ARBA"/>
</dbReference>
<evidence type="ECO:0000256" key="2">
    <source>
        <dbReference type="ARBA" id="ARBA00004651"/>
    </source>
</evidence>
<evidence type="ECO:0000256" key="8">
    <source>
        <dbReference type="ARBA" id="ARBA00023040"/>
    </source>
</evidence>
<evidence type="ECO:0000256" key="1">
    <source>
        <dbReference type="ARBA" id="ARBA00003878"/>
    </source>
</evidence>
<organism evidence="15 16">
    <name type="scientific">Marmota marmota marmota</name>
    <name type="common">Alpine marmot</name>
    <dbReference type="NCBI Taxonomy" id="9994"/>
    <lineage>
        <taxon>Eukaryota</taxon>
        <taxon>Metazoa</taxon>
        <taxon>Chordata</taxon>
        <taxon>Craniata</taxon>
        <taxon>Vertebrata</taxon>
        <taxon>Euteleostomi</taxon>
        <taxon>Mammalia</taxon>
        <taxon>Eutheria</taxon>
        <taxon>Euarchontoglires</taxon>
        <taxon>Glires</taxon>
        <taxon>Rodentia</taxon>
        <taxon>Sciuromorpha</taxon>
        <taxon>Sciuridae</taxon>
        <taxon>Xerinae</taxon>
        <taxon>Marmotini</taxon>
        <taxon>Marmota</taxon>
    </lineage>
</organism>
<keyword evidence="10 13" id="KW-0675">Receptor</keyword>
<gene>
    <name evidence="15" type="primary">LOC107160736</name>
</gene>
<evidence type="ECO:0000256" key="4">
    <source>
        <dbReference type="ARBA" id="ARBA00022475"/>
    </source>
</evidence>
<dbReference type="GO" id="GO:0019236">
    <property type="term" value="P:response to pheromone"/>
    <property type="evidence" value="ECO:0007669"/>
    <property type="project" value="UniProtKB-KW"/>
</dbReference>
<evidence type="ECO:0000256" key="7">
    <source>
        <dbReference type="ARBA" id="ARBA00022989"/>
    </source>
</evidence>
<keyword evidence="5 13" id="KW-0589">Pheromone response</keyword>
<evidence type="ECO:0000256" key="5">
    <source>
        <dbReference type="ARBA" id="ARBA00022507"/>
    </source>
</evidence>
<dbReference type="GeneTree" id="ENSGT00960000186612"/>
<keyword evidence="12 13" id="KW-0807">Transducer</keyword>
<reference evidence="15" key="2">
    <citation type="submission" date="2025-09" db="UniProtKB">
        <authorList>
            <consortium name="Ensembl"/>
        </authorList>
    </citation>
    <scope>IDENTIFICATION</scope>
</reference>
<evidence type="ECO:0000256" key="9">
    <source>
        <dbReference type="ARBA" id="ARBA00023136"/>
    </source>
</evidence>
<feature type="domain" description="G-protein coupled receptors family 1 profile" evidence="14">
    <location>
        <begin position="27"/>
        <end position="291"/>
    </location>
</feature>
<dbReference type="AlphaFoldDB" id="A0A8C6A7U3"/>
<evidence type="ECO:0000256" key="10">
    <source>
        <dbReference type="ARBA" id="ARBA00023170"/>
    </source>
</evidence>